<dbReference type="EMBL" id="JBHRSL010000002">
    <property type="protein sequence ID" value="MFC3050850.1"/>
    <property type="molecule type" value="Genomic_DNA"/>
</dbReference>
<dbReference type="Proteomes" id="UP001595444">
    <property type="component" value="Unassembled WGS sequence"/>
</dbReference>
<comment type="caution">
    <text evidence="2">The sequence shown here is derived from an EMBL/GenBank/DDBJ whole genome shotgun (WGS) entry which is preliminary data.</text>
</comment>
<evidence type="ECO:0000313" key="3">
    <source>
        <dbReference type="Proteomes" id="UP001595444"/>
    </source>
</evidence>
<gene>
    <name evidence="2" type="ORF">ACFOKA_02915</name>
</gene>
<keyword evidence="2" id="KW-0808">Transferase</keyword>
<dbReference type="RefSeq" id="WP_194212499.1">
    <property type="nucleotide sequence ID" value="NZ_CP061205.1"/>
</dbReference>
<organism evidence="2 3">
    <name type="scientific">Kordiimonas pumila</name>
    <dbReference type="NCBI Taxonomy" id="2161677"/>
    <lineage>
        <taxon>Bacteria</taxon>
        <taxon>Pseudomonadati</taxon>
        <taxon>Pseudomonadota</taxon>
        <taxon>Alphaproteobacteria</taxon>
        <taxon>Kordiimonadales</taxon>
        <taxon>Kordiimonadaceae</taxon>
        <taxon>Kordiimonas</taxon>
    </lineage>
</organism>
<evidence type="ECO:0000259" key="1">
    <source>
        <dbReference type="Pfam" id="PF04577"/>
    </source>
</evidence>
<sequence length="302" mass="34955">MELFQIKHWLILDNPTCVEELTIGEQGKHLGGETQHWYSTFLSKLITQKAFHSENTPKKICILRGHLSSGRLTLEKELEFFLEKEGYTPFYPENHCIKEQLSTLYNAEKVIMSEGSAVHLFDILPPIKAEVAYLSRRPNQVHTFLEPKISKLSIFSGQLAFLPKSPQGRNRNKALSYLCGDSVLEFLRSEAFLEKSNSKLSKDYYNDLKDFLDKSSEPFLKDAEDMESYLVQLLISELARKQKKIRTLNAENTYLQAHLALHDKKYDTAKEYADHFHIMEPSDERNQILSEAMNATYNELKK</sequence>
<keyword evidence="3" id="KW-1185">Reference proteome</keyword>
<accession>A0ABV7D299</accession>
<protein>
    <submittedName>
        <fullName evidence="2">Glycosyltransferase family 61 protein</fullName>
        <ecNumber evidence="2">2.4.-.-</ecNumber>
    </submittedName>
</protein>
<dbReference type="Pfam" id="PF04577">
    <property type="entry name" value="Glyco_transf_61"/>
    <property type="match status" value="1"/>
</dbReference>
<name>A0ABV7D299_9PROT</name>
<dbReference type="InterPro" id="IPR049625">
    <property type="entry name" value="Glyco_transf_61_cat"/>
</dbReference>
<reference evidence="3" key="1">
    <citation type="journal article" date="2019" name="Int. J. Syst. Evol. Microbiol.">
        <title>The Global Catalogue of Microorganisms (GCM) 10K type strain sequencing project: providing services to taxonomists for standard genome sequencing and annotation.</title>
        <authorList>
            <consortium name="The Broad Institute Genomics Platform"/>
            <consortium name="The Broad Institute Genome Sequencing Center for Infectious Disease"/>
            <person name="Wu L."/>
            <person name="Ma J."/>
        </authorList>
    </citation>
    <scope>NUCLEOTIDE SEQUENCE [LARGE SCALE GENOMIC DNA]</scope>
    <source>
        <strain evidence="3">KCTC 62164</strain>
    </source>
</reference>
<dbReference type="GO" id="GO:0016757">
    <property type="term" value="F:glycosyltransferase activity"/>
    <property type="evidence" value="ECO:0007669"/>
    <property type="project" value="UniProtKB-KW"/>
</dbReference>
<keyword evidence="2" id="KW-0328">Glycosyltransferase</keyword>
<proteinExistence type="predicted"/>
<feature type="domain" description="Glycosyltransferase 61 catalytic" evidence="1">
    <location>
        <begin position="18"/>
        <end position="119"/>
    </location>
</feature>
<dbReference type="EC" id="2.4.-.-" evidence="2"/>
<evidence type="ECO:0000313" key="2">
    <source>
        <dbReference type="EMBL" id="MFC3050850.1"/>
    </source>
</evidence>